<dbReference type="HOGENOM" id="CLU_100275_5_0_3"/>
<proteinExistence type="predicted"/>
<dbReference type="SUPFAM" id="SSF82784">
    <property type="entry name" value="OsmC-like"/>
    <property type="match status" value="1"/>
</dbReference>
<dbReference type="PANTHER" id="PTHR39624:SF2">
    <property type="entry name" value="OSMC-LIKE PROTEIN"/>
    <property type="match status" value="1"/>
</dbReference>
<dbReference type="Gene3D" id="3.30.300.20">
    <property type="match status" value="1"/>
</dbReference>
<organism evidence="1 2">
    <name type="scientific">Prochlorococcus marinus (strain MIT 9303)</name>
    <dbReference type="NCBI Taxonomy" id="59922"/>
    <lineage>
        <taxon>Bacteria</taxon>
        <taxon>Bacillati</taxon>
        <taxon>Cyanobacteriota</taxon>
        <taxon>Cyanophyceae</taxon>
        <taxon>Synechococcales</taxon>
        <taxon>Prochlorococcaceae</taxon>
        <taxon>Prochlorococcus</taxon>
    </lineage>
</organism>
<dbReference type="InterPro" id="IPR036102">
    <property type="entry name" value="OsmC/Ohrsf"/>
</dbReference>
<dbReference type="STRING" id="59922.P9303_10251"/>
<dbReference type="EMBL" id="CP000554">
    <property type="protein sequence ID" value="ABM77774.1"/>
    <property type="molecule type" value="Genomic_DNA"/>
</dbReference>
<dbReference type="KEGG" id="pmf:P9303_10251"/>
<gene>
    <name evidence="1" type="ordered locus">P9303_10251</name>
</gene>
<dbReference type="Pfam" id="PF02566">
    <property type="entry name" value="OsmC"/>
    <property type="match status" value="1"/>
</dbReference>
<dbReference type="InterPro" id="IPR015946">
    <property type="entry name" value="KH_dom-like_a/b"/>
</dbReference>
<name>A2C8G4_PROM3</name>
<dbReference type="PANTHER" id="PTHR39624">
    <property type="entry name" value="PROTEIN INVOLVED IN RIMO-MEDIATED BETA-METHYLTHIOLATION OF RIBOSOMAL PROTEIN S12 YCAO"/>
    <property type="match status" value="1"/>
</dbReference>
<dbReference type="BioCyc" id="PMAR59922:G1G80-925-MONOMER"/>
<sequence length="135" mass="14724">MTMTTISCCYKGNLRCEALHTPSGDRLTTDAPIDHEGKGEAFSPTDLVATALGTCVLTVMGITARRKGWRIEGAAVEVEKIMTSEGPRSIKALKLRITMPPELSDEQVKLLQRVVDTCPVKRSLAEGIAMEFSWS</sequence>
<dbReference type="AlphaFoldDB" id="A2C8G4"/>
<reference evidence="1 2" key="1">
    <citation type="journal article" date="2007" name="PLoS Genet.">
        <title>Patterns and implications of gene gain and loss in the evolution of Prochlorococcus.</title>
        <authorList>
            <person name="Kettler G.C."/>
            <person name="Martiny A.C."/>
            <person name="Huang K."/>
            <person name="Zucker J."/>
            <person name="Coleman M.L."/>
            <person name="Rodrigue S."/>
            <person name="Chen F."/>
            <person name="Lapidus A."/>
            <person name="Ferriera S."/>
            <person name="Johnson J."/>
            <person name="Steglich C."/>
            <person name="Church G.M."/>
            <person name="Richardson P."/>
            <person name="Chisholm S.W."/>
        </authorList>
    </citation>
    <scope>NUCLEOTIDE SEQUENCE [LARGE SCALE GENOMIC DNA]</scope>
    <source>
        <strain evidence="1 2">MIT 9303</strain>
    </source>
</reference>
<protein>
    <submittedName>
        <fullName evidence="1">Predicted redox protein, regulator of disulfide bond formation</fullName>
    </submittedName>
</protein>
<dbReference type="Proteomes" id="UP000002274">
    <property type="component" value="Chromosome"/>
</dbReference>
<dbReference type="RefSeq" id="WP_011825678.1">
    <property type="nucleotide sequence ID" value="NC_008820.1"/>
</dbReference>
<accession>A2C8G4</accession>
<dbReference type="InterPro" id="IPR003718">
    <property type="entry name" value="OsmC/Ohr_fam"/>
</dbReference>
<evidence type="ECO:0000313" key="2">
    <source>
        <dbReference type="Proteomes" id="UP000002274"/>
    </source>
</evidence>
<evidence type="ECO:0000313" key="1">
    <source>
        <dbReference type="EMBL" id="ABM77774.1"/>
    </source>
</evidence>